<dbReference type="Gene3D" id="3.30.70.1290">
    <property type="entry name" value="Transposase IS200-like"/>
    <property type="match status" value="1"/>
</dbReference>
<evidence type="ECO:0000313" key="3">
    <source>
        <dbReference type="Proteomes" id="UP000034324"/>
    </source>
</evidence>
<comment type="caution">
    <text evidence="2">The sequence shown here is derived from an EMBL/GenBank/DDBJ whole genome shotgun (WGS) entry which is preliminary data.</text>
</comment>
<dbReference type="Pfam" id="PF01797">
    <property type="entry name" value="Y1_Tnp"/>
    <property type="match status" value="1"/>
</dbReference>
<dbReference type="InterPro" id="IPR036515">
    <property type="entry name" value="Transposase_17_sf"/>
</dbReference>
<accession>A0A0G0NKD4</accession>
<dbReference type="SMART" id="SM01321">
    <property type="entry name" value="Y1_Tnp"/>
    <property type="match status" value="1"/>
</dbReference>
<name>A0A0G0NKD4_9BACT</name>
<dbReference type="EMBL" id="LBVC01000038">
    <property type="protein sequence ID" value="KKQ77561.1"/>
    <property type="molecule type" value="Genomic_DNA"/>
</dbReference>
<protein>
    <recommendedName>
        <fullName evidence="1">Transposase IS200-like domain-containing protein</fullName>
    </recommendedName>
</protein>
<dbReference type="PANTHER" id="PTHR34322:SF2">
    <property type="entry name" value="TRANSPOSASE IS200-LIKE DOMAIN-CONTAINING PROTEIN"/>
    <property type="match status" value="1"/>
</dbReference>
<dbReference type="AlphaFoldDB" id="A0A0G0NKD4"/>
<proteinExistence type="predicted"/>
<dbReference type="GO" id="GO:0006313">
    <property type="term" value="P:DNA transposition"/>
    <property type="evidence" value="ECO:0007669"/>
    <property type="project" value="InterPro"/>
</dbReference>
<sequence length="215" mass="25307">MPSRVIPFINGQIYHVYNRGTEKRRIFETQRDYQRFLKTLNYYHLEGSKPKFSQFSPTKSFKPDLSKKIVEIMAYCLMPNHFHLLLKQVREGGITESVSKLSNSYTKYFNIKHRRTGLLLQGEFKSVLIESGEQLIHVSRYIHLNPIASFLVKNLNDYQWSSYKEYVNNLKGFCTKDEVLGFFKPVKSYEQFCLDQVSYAQSLERIKHALIDING</sequence>
<feature type="domain" description="Transposase IS200-like" evidence="1">
    <location>
        <begin position="9"/>
        <end position="145"/>
    </location>
</feature>
<organism evidence="2 3">
    <name type="scientific">Candidatus Daviesbacteria bacterium GW2011_GWF2_38_6</name>
    <dbReference type="NCBI Taxonomy" id="1618432"/>
    <lineage>
        <taxon>Bacteria</taxon>
        <taxon>Candidatus Daviesiibacteriota</taxon>
    </lineage>
</organism>
<dbReference type="GO" id="GO:0004803">
    <property type="term" value="F:transposase activity"/>
    <property type="evidence" value="ECO:0007669"/>
    <property type="project" value="InterPro"/>
</dbReference>
<dbReference type="SUPFAM" id="SSF143422">
    <property type="entry name" value="Transposase IS200-like"/>
    <property type="match status" value="1"/>
</dbReference>
<dbReference type="InterPro" id="IPR002686">
    <property type="entry name" value="Transposase_17"/>
</dbReference>
<dbReference type="GO" id="GO:0003677">
    <property type="term" value="F:DNA binding"/>
    <property type="evidence" value="ECO:0007669"/>
    <property type="project" value="InterPro"/>
</dbReference>
<dbReference type="PANTHER" id="PTHR34322">
    <property type="entry name" value="TRANSPOSASE, Y1_TNP DOMAIN-CONTAINING"/>
    <property type="match status" value="1"/>
</dbReference>
<dbReference type="Proteomes" id="UP000034324">
    <property type="component" value="Unassembled WGS sequence"/>
</dbReference>
<evidence type="ECO:0000313" key="2">
    <source>
        <dbReference type="EMBL" id="KKQ77561.1"/>
    </source>
</evidence>
<evidence type="ECO:0000259" key="1">
    <source>
        <dbReference type="SMART" id="SM01321"/>
    </source>
</evidence>
<gene>
    <name evidence="2" type="ORF">US99_C0038G0003</name>
</gene>
<reference evidence="2 3" key="1">
    <citation type="journal article" date="2015" name="Nature">
        <title>rRNA introns, odd ribosomes, and small enigmatic genomes across a large radiation of phyla.</title>
        <authorList>
            <person name="Brown C.T."/>
            <person name="Hug L.A."/>
            <person name="Thomas B.C."/>
            <person name="Sharon I."/>
            <person name="Castelle C.J."/>
            <person name="Singh A."/>
            <person name="Wilkins M.J."/>
            <person name="Williams K.H."/>
            <person name="Banfield J.F."/>
        </authorList>
    </citation>
    <scope>NUCLEOTIDE SEQUENCE [LARGE SCALE GENOMIC DNA]</scope>
</reference>